<keyword evidence="3" id="KW-1185">Reference proteome</keyword>
<dbReference type="GO" id="GO:0003690">
    <property type="term" value="F:double-stranded DNA binding"/>
    <property type="evidence" value="ECO:0007669"/>
    <property type="project" value="TreeGrafter"/>
</dbReference>
<reference evidence="2" key="2">
    <citation type="submission" date="2025-08" db="UniProtKB">
        <authorList>
            <consortium name="Ensembl"/>
        </authorList>
    </citation>
    <scope>IDENTIFICATION</scope>
</reference>
<evidence type="ECO:0000313" key="2">
    <source>
        <dbReference type="Ensembl" id="ENSFALP00000023896.1"/>
    </source>
</evidence>
<dbReference type="InterPro" id="IPR052003">
    <property type="entry name" value="HR_DNA-Binding_Protein"/>
</dbReference>
<dbReference type="Proteomes" id="UP000016665">
    <property type="component" value="Chromosome 1A"/>
</dbReference>
<dbReference type="GO" id="GO:0036297">
    <property type="term" value="P:interstrand cross-link repair"/>
    <property type="evidence" value="ECO:0007669"/>
    <property type="project" value="TreeGrafter"/>
</dbReference>
<dbReference type="AlphaFoldDB" id="A0A803VME0"/>
<dbReference type="PANTHER" id="PTHR15361">
    <property type="entry name" value="RAD51/NUKS-INTERACTING PROTEIN"/>
    <property type="match status" value="1"/>
</dbReference>
<dbReference type="GO" id="GO:0000724">
    <property type="term" value="P:double-strand break repair via homologous recombination"/>
    <property type="evidence" value="ECO:0007669"/>
    <property type="project" value="TreeGrafter"/>
</dbReference>
<feature type="compositionally biased region" description="Basic and acidic residues" evidence="1">
    <location>
        <begin position="58"/>
        <end position="68"/>
    </location>
</feature>
<protein>
    <submittedName>
        <fullName evidence="2">RAD51 associated protein 1</fullName>
    </submittedName>
</protein>
<feature type="compositionally biased region" description="Polar residues" evidence="1">
    <location>
        <begin position="110"/>
        <end position="119"/>
    </location>
</feature>
<dbReference type="GO" id="GO:0003697">
    <property type="term" value="F:single-stranded DNA binding"/>
    <property type="evidence" value="ECO:0007669"/>
    <property type="project" value="TreeGrafter"/>
</dbReference>
<accession>A0A803VME0</accession>
<gene>
    <name evidence="2" type="primary">RAD51AP1</name>
</gene>
<dbReference type="PANTHER" id="PTHR15361:SF4">
    <property type="entry name" value="RAD51-ASSOCIATED PROTEIN 1"/>
    <property type="match status" value="1"/>
</dbReference>
<dbReference type="GeneTree" id="ENSGT00940000153414"/>
<organism evidence="2 3">
    <name type="scientific">Ficedula albicollis</name>
    <name type="common">Collared flycatcher</name>
    <name type="synonym">Muscicapa albicollis</name>
    <dbReference type="NCBI Taxonomy" id="59894"/>
    <lineage>
        <taxon>Eukaryota</taxon>
        <taxon>Metazoa</taxon>
        <taxon>Chordata</taxon>
        <taxon>Craniata</taxon>
        <taxon>Vertebrata</taxon>
        <taxon>Euteleostomi</taxon>
        <taxon>Archelosauria</taxon>
        <taxon>Archosauria</taxon>
        <taxon>Dinosauria</taxon>
        <taxon>Saurischia</taxon>
        <taxon>Theropoda</taxon>
        <taxon>Coelurosauria</taxon>
        <taxon>Aves</taxon>
        <taxon>Neognathae</taxon>
        <taxon>Neoaves</taxon>
        <taxon>Telluraves</taxon>
        <taxon>Australaves</taxon>
        <taxon>Passeriformes</taxon>
        <taxon>Muscicapidae</taxon>
        <taxon>Ficedula</taxon>
    </lineage>
</organism>
<dbReference type="Ensembl" id="ENSFALT00000040075.1">
    <property type="protein sequence ID" value="ENSFALP00000023896.1"/>
    <property type="gene ID" value="ENSFALG00000022882.1"/>
</dbReference>
<evidence type="ECO:0000313" key="3">
    <source>
        <dbReference type="Proteomes" id="UP000016665"/>
    </source>
</evidence>
<feature type="compositionally biased region" description="Basic and acidic residues" evidence="1">
    <location>
        <begin position="174"/>
        <end position="189"/>
    </location>
</feature>
<feature type="compositionally biased region" description="Polar residues" evidence="1">
    <location>
        <begin position="191"/>
        <end position="204"/>
    </location>
</feature>
<reference evidence="2" key="3">
    <citation type="submission" date="2025-09" db="UniProtKB">
        <authorList>
            <consortium name="Ensembl"/>
        </authorList>
    </citation>
    <scope>IDENTIFICATION</scope>
</reference>
<proteinExistence type="predicted"/>
<evidence type="ECO:0000256" key="1">
    <source>
        <dbReference type="SAM" id="MobiDB-lite"/>
    </source>
</evidence>
<sequence length="276" mass="30570">MICPKVLPSQDAQSGRINSVYFISFFYRNKKVVDYSQFGDLEDDDEDFAPSSKKSRTQLKESKKEKKEKPKKPKEVTPSQTLSKRLSLDDKLYKRDLEVALALSVKEKSTNPQEVQNSEEQGKNIESENTQRRPPFSNCSVDSELLGLNQVMNDDTPEADGRQRTAATKVSAHQKSEVVDSDDRAHDPDSVPTSPIVSPSWITEHSSEPRQKVSSPSGAAGRPLYASSPVTDKKPKWTPPVLVSPLELCSEFLCGVPENAQDTGNSYPVLLQCVAG</sequence>
<feature type="compositionally biased region" description="Basic and acidic residues" evidence="1">
    <location>
        <begin position="120"/>
        <end position="131"/>
    </location>
</feature>
<name>A0A803VME0_FICAL</name>
<feature type="region of interest" description="Disordered" evidence="1">
    <location>
        <begin position="41"/>
        <end position="83"/>
    </location>
</feature>
<reference evidence="2 3" key="1">
    <citation type="journal article" date="2012" name="Nature">
        <title>The genomic landscape of species divergence in Ficedula flycatchers.</title>
        <authorList>
            <person name="Ellegren H."/>
            <person name="Smeds L."/>
            <person name="Burri R."/>
            <person name="Olason P.I."/>
            <person name="Backstrom N."/>
            <person name="Kawakami T."/>
            <person name="Kunstner A."/>
            <person name="Makinen H."/>
            <person name="Nadachowska-Brzyska K."/>
            <person name="Qvarnstrom A."/>
            <person name="Uebbing S."/>
            <person name="Wolf J.B."/>
        </authorList>
    </citation>
    <scope>NUCLEOTIDE SEQUENCE [LARGE SCALE GENOMIC DNA]</scope>
</reference>
<feature type="region of interest" description="Disordered" evidence="1">
    <location>
        <begin position="104"/>
        <end position="238"/>
    </location>
</feature>